<dbReference type="AlphaFoldDB" id="A0A6F8XP71"/>
<dbReference type="Gene3D" id="3.50.50.60">
    <property type="entry name" value="FAD/NAD(P)-binding domain"/>
    <property type="match status" value="2"/>
</dbReference>
<comment type="catalytic activity">
    <reaction evidence="3">
        <text>[thioredoxin]-dithiol + NADP(+) = [thioredoxin]-disulfide + NADPH + H(+)</text>
        <dbReference type="Rhea" id="RHEA:20345"/>
        <dbReference type="Rhea" id="RHEA-COMP:10698"/>
        <dbReference type="Rhea" id="RHEA-COMP:10700"/>
        <dbReference type="ChEBI" id="CHEBI:15378"/>
        <dbReference type="ChEBI" id="CHEBI:29950"/>
        <dbReference type="ChEBI" id="CHEBI:50058"/>
        <dbReference type="ChEBI" id="CHEBI:57783"/>
        <dbReference type="ChEBI" id="CHEBI:58349"/>
        <dbReference type="EC" id="1.8.1.9"/>
    </reaction>
</comment>
<evidence type="ECO:0000313" key="6">
    <source>
        <dbReference type="Proteomes" id="UP000502508"/>
    </source>
</evidence>
<evidence type="ECO:0000256" key="1">
    <source>
        <dbReference type="ARBA" id="ARBA00022630"/>
    </source>
</evidence>
<dbReference type="EMBL" id="AP022870">
    <property type="protein sequence ID" value="BCB75625.1"/>
    <property type="molecule type" value="Genomic_DNA"/>
</dbReference>
<reference evidence="5 6" key="2">
    <citation type="submission" date="2020-03" db="EMBL/GenBank/DDBJ databases">
        <authorList>
            <person name="Ichikawa N."/>
            <person name="Kimura A."/>
            <person name="Kitahashi Y."/>
            <person name="Uohara A."/>
        </authorList>
    </citation>
    <scope>NUCLEOTIDE SEQUENCE [LARGE SCALE GENOMIC DNA]</scope>
    <source>
        <strain evidence="5 6">NBRC 107702</strain>
    </source>
</reference>
<organism evidence="5 6">
    <name type="scientific">Phytohabitans flavus</name>
    <dbReference type="NCBI Taxonomy" id="1076124"/>
    <lineage>
        <taxon>Bacteria</taxon>
        <taxon>Bacillati</taxon>
        <taxon>Actinomycetota</taxon>
        <taxon>Actinomycetes</taxon>
        <taxon>Micromonosporales</taxon>
        <taxon>Micromonosporaceae</taxon>
    </lineage>
</organism>
<dbReference type="Proteomes" id="UP000502508">
    <property type="component" value="Chromosome"/>
</dbReference>
<evidence type="ECO:0000259" key="4">
    <source>
        <dbReference type="Pfam" id="PF07992"/>
    </source>
</evidence>
<proteinExistence type="predicted"/>
<dbReference type="KEGG" id="pfla:Pflav_020350"/>
<dbReference type="PANTHER" id="PTHR48105">
    <property type="entry name" value="THIOREDOXIN REDUCTASE 1-RELATED-RELATED"/>
    <property type="match status" value="1"/>
</dbReference>
<dbReference type="PRINTS" id="PR00469">
    <property type="entry name" value="PNDRDTASEII"/>
</dbReference>
<dbReference type="InterPro" id="IPR036188">
    <property type="entry name" value="FAD/NAD-bd_sf"/>
</dbReference>
<dbReference type="GO" id="GO:0004791">
    <property type="term" value="F:thioredoxin-disulfide reductase (NADPH) activity"/>
    <property type="evidence" value="ECO:0007669"/>
    <property type="project" value="UniProtKB-EC"/>
</dbReference>
<keyword evidence="6" id="KW-1185">Reference proteome</keyword>
<sequence>MPPNGHGATVERMEKRMEQFDVIVIGGGAAGLSGALTLARARRAVAVVDAGEPRNAPAAGVHNYLTRDGMSPAALVAQGRAEVTRYGGTILDGVVRGARRTSDGFEIDLDGGGRLAGRRLLVASGLVDELPDVAGLRERWGRDVVHCPYCHGWEVRDKAIGVLGSGAVAADRALLFRQWSPDVVLFTHTAAPLTPEQAERLAARGVRVVEGEVVAVEVDGDRVAGLRLAGGEVVAREVVAVTSRMVASSPVLADLGLKPVEHPMGAGMAYPAGPTGQTDVPGVWVAGNVTDLMAQVISAAAQGVMAGAAINHDLVDEDADRAVAAQLSGNHAKTIP</sequence>
<accession>A0A6F8XP71</accession>
<gene>
    <name evidence="5" type="primary">trxB_1</name>
    <name evidence="5" type="ORF">Pflav_020350</name>
</gene>
<dbReference type="SUPFAM" id="SSF51905">
    <property type="entry name" value="FAD/NAD(P)-binding domain"/>
    <property type="match status" value="1"/>
</dbReference>
<keyword evidence="1" id="KW-0285">Flavoprotein</keyword>
<dbReference type="InterPro" id="IPR050097">
    <property type="entry name" value="Ferredoxin-NADP_redctase_2"/>
</dbReference>
<evidence type="ECO:0000256" key="3">
    <source>
        <dbReference type="ARBA" id="ARBA00048132"/>
    </source>
</evidence>
<reference evidence="5 6" key="1">
    <citation type="submission" date="2020-03" db="EMBL/GenBank/DDBJ databases">
        <title>Whole genome shotgun sequence of Phytohabitans flavus NBRC 107702.</title>
        <authorList>
            <person name="Komaki H."/>
            <person name="Tamura T."/>
        </authorList>
    </citation>
    <scope>NUCLEOTIDE SEQUENCE [LARGE SCALE GENOMIC DNA]</scope>
    <source>
        <strain evidence="5 6">NBRC 107702</strain>
    </source>
</reference>
<evidence type="ECO:0000313" key="5">
    <source>
        <dbReference type="EMBL" id="BCB75625.1"/>
    </source>
</evidence>
<keyword evidence="2" id="KW-0560">Oxidoreductase</keyword>
<protein>
    <submittedName>
        <fullName evidence="5">Thioredoxin reductase</fullName>
    </submittedName>
</protein>
<feature type="domain" description="FAD/NAD(P)-binding" evidence="4">
    <location>
        <begin position="20"/>
        <end position="303"/>
    </location>
</feature>
<dbReference type="PRINTS" id="PR00368">
    <property type="entry name" value="FADPNR"/>
</dbReference>
<dbReference type="Pfam" id="PF07992">
    <property type="entry name" value="Pyr_redox_2"/>
    <property type="match status" value="1"/>
</dbReference>
<evidence type="ECO:0000256" key="2">
    <source>
        <dbReference type="ARBA" id="ARBA00023002"/>
    </source>
</evidence>
<dbReference type="InterPro" id="IPR023753">
    <property type="entry name" value="FAD/NAD-binding_dom"/>
</dbReference>
<name>A0A6F8XP71_9ACTN</name>